<dbReference type="AlphaFoldDB" id="A0AAJ0CEM1"/>
<feature type="signal peptide" evidence="1">
    <location>
        <begin position="1"/>
        <end position="18"/>
    </location>
</feature>
<evidence type="ECO:0000313" key="3">
    <source>
        <dbReference type="Proteomes" id="UP001251528"/>
    </source>
</evidence>
<feature type="chain" id="PRO_5042507577" evidence="1">
    <location>
        <begin position="19"/>
        <end position="75"/>
    </location>
</feature>
<dbReference type="Proteomes" id="UP001251528">
    <property type="component" value="Unassembled WGS sequence"/>
</dbReference>
<organism evidence="2 3">
    <name type="scientific">Conoideocrella luteorostrata</name>
    <dbReference type="NCBI Taxonomy" id="1105319"/>
    <lineage>
        <taxon>Eukaryota</taxon>
        <taxon>Fungi</taxon>
        <taxon>Dikarya</taxon>
        <taxon>Ascomycota</taxon>
        <taxon>Pezizomycotina</taxon>
        <taxon>Sordariomycetes</taxon>
        <taxon>Hypocreomycetidae</taxon>
        <taxon>Hypocreales</taxon>
        <taxon>Clavicipitaceae</taxon>
        <taxon>Conoideocrella</taxon>
    </lineage>
</organism>
<gene>
    <name evidence="2" type="ORF">QQS21_010730</name>
</gene>
<evidence type="ECO:0000313" key="2">
    <source>
        <dbReference type="EMBL" id="KAK2591579.1"/>
    </source>
</evidence>
<accession>A0AAJ0CEM1</accession>
<dbReference type="EMBL" id="JASWJB010000324">
    <property type="protein sequence ID" value="KAK2591579.1"/>
    <property type="molecule type" value="Genomic_DNA"/>
</dbReference>
<protein>
    <submittedName>
        <fullName evidence="2">Uncharacterized protein</fullName>
    </submittedName>
</protein>
<evidence type="ECO:0000256" key="1">
    <source>
        <dbReference type="SAM" id="SignalP"/>
    </source>
</evidence>
<keyword evidence="3" id="KW-1185">Reference proteome</keyword>
<comment type="caution">
    <text evidence="2">The sequence shown here is derived from an EMBL/GenBank/DDBJ whole genome shotgun (WGS) entry which is preliminary data.</text>
</comment>
<name>A0AAJ0CEM1_9HYPO</name>
<reference evidence="2" key="1">
    <citation type="submission" date="2023-06" db="EMBL/GenBank/DDBJ databases">
        <title>Conoideocrella luteorostrata (Hypocreales: Clavicipitaceae), a potential biocontrol fungus for elongate hemlock scale in United States Christmas tree production areas.</title>
        <authorList>
            <person name="Barrett H."/>
            <person name="Lovett B."/>
            <person name="Macias A.M."/>
            <person name="Stajich J.E."/>
            <person name="Kasson M.T."/>
        </authorList>
    </citation>
    <scope>NUCLEOTIDE SEQUENCE</scope>
    <source>
        <strain evidence="2">ARSEF 14590</strain>
    </source>
</reference>
<sequence>MKFQSVAIILSLGSSIMAIPQPRETIETRSLVGREVAAATCTLLCCRRSSFEGICAKCRDLCPRAGEDEEDEEDE</sequence>
<keyword evidence="1" id="KW-0732">Signal</keyword>
<proteinExistence type="predicted"/>